<dbReference type="HOGENOM" id="CLU_2865112_0_0_9"/>
<dbReference type="Proteomes" id="UP000016662">
    <property type="component" value="Unassembled WGS sequence"/>
</dbReference>
<proteinExistence type="predicted"/>
<evidence type="ECO:0000313" key="1">
    <source>
        <dbReference type="EMBL" id="ERJ90782.1"/>
    </source>
</evidence>
<dbReference type="PATRIC" id="fig|411473.3.peg.2310"/>
<keyword evidence="2" id="KW-1185">Reference proteome</keyword>
<evidence type="ECO:0000313" key="2">
    <source>
        <dbReference type="Proteomes" id="UP000016662"/>
    </source>
</evidence>
<accession>U2KET8</accession>
<sequence>MKVHIHTITSLCIFNPFSKSTSIYFYYNTFFAPCQSMTENKLTFTECLSIIMKHGSVFWRFLQI</sequence>
<organism evidence="1 2">
    <name type="scientific">Ruminococcus callidus ATCC 27760</name>
    <dbReference type="NCBI Taxonomy" id="411473"/>
    <lineage>
        <taxon>Bacteria</taxon>
        <taxon>Bacillati</taxon>
        <taxon>Bacillota</taxon>
        <taxon>Clostridia</taxon>
        <taxon>Eubacteriales</taxon>
        <taxon>Oscillospiraceae</taxon>
        <taxon>Ruminococcus</taxon>
    </lineage>
</organism>
<dbReference type="AlphaFoldDB" id="U2KET8"/>
<gene>
    <name evidence="1" type="ORF">RUMCAL_02754</name>
</gene>
<name>U2KET8_9FIRM</name>
<protein>
    <submittedName>
        <fullName evidence="1">Uncharacterized protein</fullName>
    </submittedName>
</protein>
<dbReference type="EMBL" id="AWVF01000345">
    <property type="protein sequence ID" value="ERJ90782.1"/>
    <property type="molecule type" value="Genomic_DNA"/>
</dbReference>
<reference evidence="1 2" key="1">
    <citation type="submission" date="2013-07" db="EMBL/GenBank/DDBJ databases">
        <authorList>
            <person name="Weinstock G."/>
            <person name="Sodergren E."/>
            <person name="Wylie T."/>
            <person name="Fulton L."/>
            <person name="Fulton R."/>
            <person name="Fronick C."/>
            <person name="O'Laughlin M."/>
            <person name="Godfrey J."/>
            <person name="Miner T."/>
            <person name="Herter B."/>
            <person name="Appelbaum E."/>
            <person name="Cordes M."/>
            <person name="Lek S."/>
            <person name="Wollam A."/>
            <person name="Pepin K.H."/>
            <person name="Palsikar V.B."/>
            <person name="Mitreva M."/>
            <person name="Wilson R.K."/>
        </authorList>
    </citation>
    <scope>NUCLEOTIDE SEQUENCE [LARGE SCALE GENOMIC DNA]</scope>
    <source>
        <strain evidence="1 2">ATCC 27760</strain>
    </source>
</reference>
<comment type="caution">
    <text evidence="1">The sequence shown here is derived from an EMBL/GenBank/DDBJ whole genome shotgun (WGS) entry which is preliminary data.</text>
</comment>
<dbReference type="STRING" id="411473.RUMCAL_02754"/>